<evidence type="ECO:0000313" key="1">
    <source>
        <dbReference type="EMBL" id="ATF63243.1"/>
    </source>
</evidence>
<dbReference type="Proteomes" id="UP000785653">
    <property type="component" value="Unassembled WGS sequence"/>
</dbReference>
<evidence type="ECO:0000313" key="3">
    <source>
        <dbReference type="Proteomes" id="UP000218628"/>
    </source>
</evidence>
<protein>
    <submittedName>
        <fullName evidence="1">Transcriptional regulator</fullName>
    </submittedName>
</protein>
<reference evidence="1" key="2">
    <citation type="submission" date="2017-09" db="EMBL/GenBank/DDBJ databases">
        <title>FDA dAtabase for Regulatory Grade micrObial Sequences (FDA-ARGOS): Supporting development and validation of Infectious Disease Dx tests.</title>
        <authorList>
            <person name="Campos J."/>
            <person name="Goldberg B."/>
            <person name="Tallon L."/>
            <person name="Sadzewicz L."/>
            <person name="Ott S."/>
            <person name="Zhao X."/>
            <person name="Nagaraj S."/>
            <person name="Vavikolanu K."/>
            <person name="Aluvathingal J."/>
            <person name="Nadendla S."/>
            <person name="Geyer C."/>
            <person name="Nandy P."/>
            <person name="Hobson J."/>
            <person name="Sichtig H."/>
        </authorList>
    </citation>
    <scope>NUCLEOTIDE SEQUENCE</scope>
    <source>
        <strain evidence="1">FDAARGOS_369</strain>
    </source>
</reference>
<gene>
    <name evidence="1" type="ORF">CO690_05955</name>
    <name evidence="2" type="ORF">HXO65_03595</name>
</gene>
<dbReference type="AlphaFoldDB" id="A0A291DFQ5"/>
<dbReference type="EMBL" id="CP023510">
    <property type="protein sequence ID" value="ATF63243.1"/>
    <property type="molecule type" value="Genomic_DNA"/>
</dbReference>
<name>A0A291DFQ5_9MICC</name>
<dbReference type="Proteomes" id="UP000218628">
    <property type="component" value="Chromosome"/>
</dbReference>
<evidence type="ECO:0000313" key="2">
    <source>
        <dbReference type="EMBL" id="MBF1673274.1"/>
    </source>
</evidence>
<reference evidence="2" key="3">
    <citation type="submission" date="2020-04" db="EMBL/GenBank/DDBJ databases">
        <title>Deep metagenomics examines the oral microbiome during advanced dental caries in children, revealing novel taxa and co-occurrences with host molecules.</title>
        <authorList>
            <person name="Baker J.L."/>
            <person name="Morton J.T."/>
            <person name="Dinis M."/>
            <person name="Alvarez R."/>
            <person name="Tran N.C."/>
            <person name="Knight R."/>
            <person name="Edlund A."/>
        </authorList>
    </citation>
    <scope>NUCLEOTIDE SEQUENCE</scope>
    <source>
        <strain evidence="2">JCVI_47_bin.3</strain>
    </source>
</reference>
<proteinExistence type="predicted"/>
<accession>A0A291DFQ5</accession>
<organism evidence="1 3">
    <name type="scientific">Rothia mucilaginosa</name>
    <dbReference type="NCBI Taxonomy" id="43675"/>
    <lineage>
        <taxon>Bacteria</taxon>
        <taxon>Bacillati</taxon>
        <taxon>Actinomycetota</taxon>
        <taxon>Actinomycetes</taxon>
        <taxon>Micrococcales</taxon>
        <taxon>Micrococcaceae</taxon>
        <taxon>Rothia</taxon>
    </lineage>
</organism>
<reference evidence="3" key="1">
    <citation type="submission" date="2017-09" db="EMBL/GenBank/DDBJ databases">
        <title>FDA dAtabase for Regulatory Grade micrObial Sequences (FDA-ARGOS): Supporting development and validation of Infectious Disease Dx tests.</title>
        <authorList>
            <person name="Minogue T."/>
            <person name="Wolcott M."/>
            <person name="Wasieloski L."/>
            <person name="Aguilar W."/>
            <person name="Moore D."/>
            <person name="Tallon L."/>
            <person name="Sadzewicz L."/>
            <person name="Ott S."/>
            <person name="Zhao X."/>
            <person name="Nagaraj S."/>
            <person name="Vavikolanu K."/>
            <person name="Aluvathingal J."/>
            <person name="Nadendla S."/>
            <person name="Sichtig H."/>
        </authorList>
    </citation>
    <scope>NUCLEOTIDE SEQUENCE [LARGE SCALE GENOMIC DNA]</scope>
    <source>
        <strain evidence="3">FDAARGOS_369</strain>
    </source>
</reference>
<dbReference type="RefSeq" id="WP_049347110.1">
    <property type="nucleotide sequence ID" value="NZ_CAUSFM010000094.1"/>
</dbReference>
<dbReference type="EMBL" id="JABZXS010000031">
    <property type="protein sequence ID" value="MBF1673274.1"/>
    <property type="molecule type" value="Genomic_DNA"/>
</dbReference>
<sequence>MEDSTPDFEALHKYLVDNSSEVFTPLIEAEEDDEKRRFYLALQTYSLQQKQRIVLADENFVV</sequence>